<comment type="similarity">
    <text evidence="2">Belongs to the GtrA family.</text>
</comment>
<proteinExistence type="inferred from homology"/>
<evidence type="ECO:0000313" key="9">
    <source>
        <dbReference type="Proteomes" id="UP000306477"/>
    </source>
</evidence>
<evidence type="ECO:0000256" key="4">
    <source>
        <dbReference type="ARBA" id="ARBA00022989"/>
    </source>
</evidence>
<feature type="transmembrane region" description="Helical" evidence="6">
    <location>
        <begin position="107"/>
        <end position="126"/>
    </location>
</feature>
<evidence type="ECO:0000256" key="1">
    <source>
        <dbReference type="ARBA" id="ARBA00004141"/>
    </source>
</evidence>
<dbReference type="EMBL" id="SLUB01000030">
    <property type="protein sequence ID" value="THE11343.1"/>
    <property type="molecule type" value="Genomic_DNA"/>
</dbReference>
<dbReference type="AlphaFoldDB" id="A0A4V3V7H4"/>
<sequence length="131" mass="15238">MFNKTIVNYVIFGILTTVVNISVFSLFVKIFNIDYMFSSTLAWIISVLFAFITNKVYVFNSQTVAYVDILKELINFSFFRILSLGVDLVIMYLLIDIFNTDEIFAKVIANVVVVIMNYVSSKYFTFRNRRS</sequence>
<protein>
    <submittedName>
        <fullName evidence="8">GtrA family protein</fullName>
    </submittedName>
</protein>
<evidence type="ECO:0000256" key="2">
    <source>
        <dbReference type="ARBA" id="ARBA00009399"/>
    </source>
</evidence>
<keyword evidence="4 6" id="KW-1133">Transmembrane helix</keyword>
<evidence type="ECO:0000256" key="5">
    <source>
        <dbReference type="ARBA" id="ARBA00023136"/>
    </source>
</evidence>
<dbReference type="OrthoDB" id="361483at2"/>
<gene>
    <name evidence="8" type="ORF">E1I69_15385</name>
</gene>
<dbReference type="InterPro" id="IPR007267">
    <property type="entry name" value="GtrA_DPMS_TM"/>
</dbReference>
<reference evidence="8 9" key="1">
    <citation type="journal article" date="2019" name="Indoor Air">
        <title>Impacts of indoor surface finishes on bacterial viability.</title>
        <authorList>
            <person name="Hu J."/>
            <person name="Maamar S.B."/>
            <person name="Glawe A.J."/>
            <person name="Gottel N."/>
            <person name="Gilbert J.A."/>
            <person name="Hartmann E.M."/>
        </authorList>
    </citation>
    <scope>NUCLEOTIDE SEQUENCE [LARGE SCALE GENOMIC DNA]</scope>
    <source>
        <strain evidence="8 9">AF060A6</strain>
    </source>
</reference>
<keyword evidence="9" id="KW-1185">Reference proteome</keyword>
<evidence type="ECO:0000313" key="8">
    <source>
        <dbReference type="EMBL" id="THE11343.1"/>
    </source>
</evidence>
<dbReference type="PANTHER" id="PTHR38459:SF5">
    <property type="entry name" value="CELL WALL TEICHOIC ACID GLYCOSYLATION PROTEIN GTCA"/>
    <property type="match status" value="1"/>
</dbReference>
<name>A0A4V3V7H4_9BACI</name>
<dbReference type="InterPro" id="IPR051401">
    <property type="entry name" value="GtrA_CellWall_Glycosyl"/>
</dbReference>
<evidence type="ECO:0000256" key="3">
    <source>
        <dbReference type="ARBA" id="ARBA00022692"/>
    </source>
</evidence>
<feature type="transmembrane region" description="Helical" evidence="6">
    <location>
        <begin position="73"/>
        <end position="95"/>
    </location>
</feature>
<comment type="caution">
    <text evidence="8">The sequence shown here is derived from an EMBL/GenBank/DDBJ whole genome shotgun (WGS) entry which is preliminary data.</text>
</comment>
<feature type="domain" description="GtrA/DPMS transmembrane" evidence="7">
    <location>
        <begin position="9"/>
        <end position="126"/>
    </location>
</feature>
<dbReference type="RefSeq" id="WP_136380458.1">
    <property type="nucleotide sequence ID" value="NZ_SLUB01000030.1"/>
</dbReference>
<feature type="transmembrane region" description="Helical" evidence="6">
    <location>
        <begin position="6"/>
        <end position="28"/>
    </location>
</feature>
<dbReference type="GO" id="GO:0000271">
    <property type="term" value="P:polysaccharide biosynthetic process"/>
    <property type="evidence" value="ECO:0007669"/>
    <property type="project" value="InterPro"/>
</dbReference>
<dbReference type="Proteomes" id="UP000306477">
    <property type="component" value="Unassembled WGS sequence"/>
</dbReference>
<comment type="subcellular location">
    <subcellularLocation>
        <location evidence="1">Membrane</location>
        <topology evidence="1">Multi-pass membrane protein</topology>
    </subcellularLocation>
</comment>
<dbReference type="GO" id="GO:0005886">
    <property type="term" value="C:plasma membrane"/>
    <property type="evidence" value="ECO:0007669"/>
    <property type="project" value="TreeGrafter"/>
</dbReference>
<feature type="transmembrane region" description="Helical" evidence="6">
    <location>
        <begin position="35"/>
        <end position="53"/>
    </location>
</feature>
<dbReference type="PANTHER" id="PTHR38459">
    <property type="entry name" value="PROPHAGE BACTOPRENOL-LINKED GLUCOSE TRANSLOCASE HOMOLOG"/>
    <property type="match status" value="1"/>
</dbReference>
<organism evidence="8 9">
    <name type="scientific">Bacillus timonensis</name>
    <dbReference type="NCBI Taxonomy" id="1033734"/>
    <lineage>
        <taxon>Bacteria</taxon>
        <taxon>Bacillati</taxon>
        <taxon>Bacillota</taxon>
        <taxon>Bacilli</taxon>
        <taxon>Bacillales</taxon>
        <taxon>Bacillaceae</taxon>
        <taxon>Bacillus</taxon>
    </lineage>
</organism>
<keyword evidence="3 6" id="KW-0812">Transmembrane</keyword>
<keyword evidence="5 6" id="KW-0472">Membrane</keyword>
<evidence type="ECO:0000259" key="7">
    <source>
        <dbReference type="Pfam" id="PF04138"/>
    </source>
</evidence>
<dbReference type="Pfam" id="PF04138">
    <property type="entry name" value="GtrA_DPMS_TM"/>
    <property type="match status" value="1"/>
</dbReference>
<accession>A0A4V3V7H4</accession>
<evidence type="ECO:0000256" key="6">
    <source>
        <dbReference type="SAM" id="Phobius"/>
    </source>
</evidence>